<feature type="domain" description="Ketoreductase (KR)" evidence="2">
    <location>
        <begin position="255"/>
        <end position="408"/>
    </location>
</feature>
<sequence length="409" mass="43484">VPLAPPDLLHSLLPENPLCLITDDCSALAPTLAATLIKQGWETAVLRFAGTSVFSTKKRKSFPKQTLLIELSSSEEPELQSSLKDLEAKHGKIGGLINLNPASAASDSLNLEDGENAFLKHAFITVKNTAASINQASNSGSRRSIFVSVCRMDGQLGMGSGEYGAVVSGLSGLVKTASVEWPEVFCRFVDLHPKLPADEAANCILQELHDPNSNIKEVGYFPSNKSAVNRVTVSPKKVRDLTTSDAGSSVTPESVFLVSGGARGVTAECVIKLAETQPCSFILLGRSKVEDEPSWASAAGNDKTRLKQEAMKMLVDSGEKPTPAKVDSITGNVEAARTIRNTLERIRNTGSRAEYISTDVTDSKKMKSAIAPAVKNFGAVTGVIHGAGVLADKLIEKKTSADFDRVCST</sequence>
<dbReference type="AlphaFoldDB" id="A0A382B9F2"/>
<evidence type="ECO:0000313" key="3">
    <source>
        <dbReference type="EMBL" id="SVB10171.1"/>
    </source>
</evidence>
<reference evidence="3" key="1">
    <citation type="submission" date="2018-05" db="EMBL/GenBank/DDBJ databases">
        <authorList>
            <person name="Lanie J.A."/>
            <person name="Ng W.-L."/>
            <person name="Kazmierczak K.M."/>
            <person name="Andrzejewski T.M."/>
            <person name="Davidsen T.M."/>
            <person name="Wayne K.J."/>
            <person name="Tettelin H."/>
            <person name="Glass J.I."/>
            <person name="Rusch D."/>
            <person name="Podicherti R."/>
            <person name="Tsui H.-C.T."/>
            <person name="Winkler M.E."/>
        </authorList>
    </citation>
    <scope>NUCLEOTIDE SEQUENCE</scope>
</reference>
<proteinExistence type="predicted"/>
<dbReference type="InterPro" id="IPR013968">
    <property type="entry name" value="PKS_KR"/>
</dbReference>
<dbReference type="EMBL" id="UINC01028706">
    <property type="protein sequence ID" value="SVB10171.1"/>
    <property type="molecule type" value="Genomic_DNA"/>
</dbReference>
<dbReference type="Pfam" id="PF08659">
    <property type="entry name" value="KR"/>
    <property type="match status" value="1"/>
</dbReference>
<dbReference type="PANTHER" id="PTHR43658">
    <property type="entry name" value="SHORT-CHAIN DEHYDROGENASE/REDUCTASE"/>
    <property type="match status" value="1"/>
</dbReference>
<gene>
    <name evidence="3" type="ORF">METZ01_LOCUS163025</name>
</gene>
<protein>
    <recommendedName>
        <fullName evidence="2">Ketoreductase (KR) domain-containing protein</fullName>
    </recommendedName>
</protein>
<dbReference type="GO" id="GO:0016491">
    <property type="term" value="F:oxidoreductase activity"/>
    <property type="evidence" value="ECO:0007669"/>
    <property type="project" value="UniProtKB-KW"/>
</dbReference>
<evidence type="ECO:0000256" key="1">
    <source>
        <dbReference type="ARBA" id="ARBA00023002"/>
    </source>
</evidence>
<keyword evidence="1" id="KW-0560">Oxidoreductase</keyword>
<dbReference type="PANTHER" id="PTHR43658:SF8">
    <property type="entry name" value="17-BETA-HYDROXYSTEROID DEHYDROGENASE 14-RELATED"/>
    <property type="match status" value="1"/>
</dbReference>
<accession>A0A382B9F2</accession>
<organism evidence="3">
    <name type="scientific">marine metagenome</name>
    <dbReference type="NCBI Taxonomy" id="408172"/>
    <lineage>
        <taxon>unclassified sequences</taxon>
        <taxon>metagenomes</taxon>
        <taxon>ecological metagenomes</taxon>
    </lineage>
</organism>
<dbReference type="InterPro" id="IPR036291">
    <property type="entry name" value="NAD(P)-bd_dom_sf"/>
</dbReference>
<feature type="non-terminal residue" evidence="3">
    <location>
        <position position="409"/>
    </location>
</feature>
<name>A0A382B9F2_9ZZZZ</name>
<feature type="non-terminal residue" evidence="3">
    <location>
        <position position="1"/>
    </location>
</feature>
<dbReference type="SUPFAM" id="SSF51735">
    <property type="entry name" value="NAD(P)-binding Rossmann-fold domains"/>
    <property type="match status" value="2"/>
</dbReference>
<evidence type="ECO:0000259" key="2">
    <source>
        <dbReference type="Pfam" id="PF08659"/>
    </source>
</evidence>
<dbReference type="Gene3D" id="3.40.50.720">
    <property type="entry name" value="NAD(P)-binding Rossmann-like Domain"/>
    <property type="match status" value="1"/>
</dbReference>